<dbReference type="EMBL" id="JAHGAW010000015">
    <property type="protein sequence ID" value="MBT2189123.1"/>
    <property type="molecule type" value="Genomic_DNA"/>
</dbReference>
<name>A0A9X1DH08_9SPHN</name>
<accession>A0A9X1DH08</accession>
<evidence type="ECO:0000313" key="1">
    <source>
        <dbReference type="EMBL" id="MBT2189123.1"/>
    </source>
</evidence>
<gene>
    <name evidence="1" type="ORF">KK488_19415</name>
</gene>
<dbReference type="Proteomes" id="UP001138757">
    <property type="component" value="Unassembled WGS sequence"/>
</dbReference>
<dbReference type="RefSeq" id="WP_214625381.1">
    <property type="nucleotide sequence ID" value="NZ_JAHGAW010000015.1"/>
</dbReference>
<evidence type="ECO:0000313" key="2">
    <source>
        <dbReference type="Proteomes" id="UP001138757"/>
    </source>
</evidence>
<dbReference type="AlphaFoldDB" id="A0A9X1DH08"/>
<keyword evidence="2" id="KW-1185">Reference proteome</keyword>
<sequence length="71" mass="7627">MTETTDMAAARAAAARHLRDQGYPDEAAIVAAGQGDDFAEVRIALSLWKIMHSAKSPPVAHHGRRLVGEEC</sequence>
<organism evidence="1 2">
    <name type="scientific">Sphingobium nicotianae</name>
    <dbReference type="NCBI Taxonomy" id="2782607"/>
    <lineage>
        <taxon>Bacteria</taxon>
        <taxon>Pseudomonadati</taxon>
        <taxon>Pseudomonadota</taxon>
        <taxon>Alphaproteobacteria</taxon>
        <taxon>Sphingomonadales</taxon>
        <taxon>Sphingomonadaceae</taxon>
        <taxon>Sphingobium</taxon>
    </lineage>
</organism>
<comment type="caution">
    <text evidence="1">The sequence shown here is derived from an EMBL/GenBank/DDBJ whole genome shotgun (WGS) entry which is preliminary data.</text>
</comment>
<protein>
    <submittedName>
        <fullName evidence="1">Uncharacterized protein</fullName>
    </submittedName>
</protein>
<proteinExistence type="predicted"/>
<reference evidence="1" key="1">
    <citation type="submission" date="2021-05" db="EMBL/GenBank/DDBJ databases">
        <title>Genome of Sphingobium sp. strain.</title>
        <authorList>
            <person name="Fan R."/>
        </authorList>
    </citation>
    <scope>NUCLEOTIDE SEQUENCE</scope>
    <source>
        <strain evidence="1">H33</strain>
    </source>
</reference>